<accession>A0A0X8JET5</accession>
<gene>
    <name evidence="2" type="ORF">AXF14_06015</name>
</gene>
<organism evidence="2 3">
    <name type="scientific">Actinomyces radicidentis</name>
    <dbReference type="NCBI Taxonomy" id="111015"/>
    <lineage>
        <taxon>Bacteria</taxon>
        <taxon>Bacillati</taxon>
        <taxon>Actinomycetota</taxon>
        <taxon>Actinomycetes</taxon>
        <taxon>Actinomycetales</taxon>
        <taxon>Actinomycetaceae</taxon>
        <taxon>Actinomyces</taxon>
    </lineage>
</organism>
<evidence type="ECO:0000313" key="3">
    <source>
        <dbReference type="Proteomes" id="UP000065220"/>
    </source>
</evidence>
<protein>
    <submittedName>
        <fullName evidence="2">Uncharacterized protein</fullName>
    </submittedName>
</protein>
<evidence type="ECO:0000256" key="1">
    <source>
        <dbReference type="SAM" id="MobiDB-lite"/>
    </source>
</evidence>
<dbReference type="KEGG" id="ard:AXF14_06015"/>
<proteinExistence type="predicted"/>
<feature type="compositionally biased region" description="Low complexity" evidence="1">
    <location>
        <begin position="20"/>
        <end position="30"/>
    </location>
</feature>
<feature type="region of interest" description="Disordered" evidence="1">
    <location>
        <begin position="1"/>
        <end position="30"/>
    </location>
</feature>
<sequence>MPAPTGLLGSEMSRKPRRFPAAPETASAAAAPAIVGRARWVRRGSSTVVLIRLGIVPVGVDGLVVPML</sequence>
<keyword evidence="3" id="KW-1185">Reference proteome</keyword>
<dbReference type="EMBL" id="CP014228">
    <property type="protein sequence ID" value="AMD87222.1"/>
    <property type="molecule type" value="Genomic_DNA"/>
</dbReference>
<reference evidence="3" key="1">
    <citation type="submission" date="2016-02" db="EMBL/GenBank/DDBJ databases">
        <authorList>
            <person name="Holder M.E."/>
            <person name="Ajami N.J."/>
            <person name="Petrosino J.F."/>
        </authorList>
    </citation>
    <scope>NUCLEOTIDE SEQUENCE [LARGE SCALE GENOMIC DNA]</scope>
    <source>
        <strain evidence="3">CCUG 36733</strain>
    </source>
</reference>
<dbReference type="Proteomes" id="UP000065220">
    <property type="component" value="Chromosome"/>
</dbReference>
<name>A0A0X8JET5_ACTRD</name>
<evidence type="ECO:0000313" key="2">
    <source>
        <dbReference type="EMBL" id="AMD87222.1"/>
    </source>
</evidence>
<dbReference type="AlphaFoldDB" id="A0A0X8JET5"/>